<accession>A0A7X9RMV9</accession>
<feature type="region of interest" description="Disordered" evidence="1">
    <location>
        <begin position="160"/>
        <end position="207"/>
    </location>
</feature>
<organism evidence="2 3">
    <name type="scientific">Enterococcus cecorum</name>
    <dbReference type="NCBI Taxonomy" id="44008"/>
    <lineage>
        <taxon>Bacteria</taxon>
        <taxon>Bacillati</taxon>
        <taxon>Bacillota</taxon>
        <taxon>Bacilli</taxon>
        <taxon>Lactobacillales</taxon>
        <taxon>Enterococcaceae</taxon>
        <taxon>Enterococcus</taxon>
    </lineage>
</organism>
<name>A0A7X9RMV9_9ENTE</name>
<feature type="compositionally biased region" description="Basic and acidic residues" evidence="1">
    <location>
        <begin position="197"/>
        <end position="207"/>
    </location>
</feature>
<dbReference type="Proteomes" id="UP000588071">
    <property type="component" value="Unassembled WGS sequence"/>
</dbReference>
<dbReference type="Gene3D" id="3.40.33.10">
    <property type="entry name" value="CAP"/>
    <property type="match status" value="1"/>
</dbReference>
<gene>
    <name evidence="2" type="ORF">HF857_12155</name>
</gene>
<evidence type="ECO:0000256" key="1">
    <source>
        <dbReference type="SAM" id="MobiDB-lite"/>
    </source>
</evidence>
<evidence type="ECO:0000313" key="3">
    <source>
        <dbReference type="Proteomes" id="UP000588071"/>
    </source>
</evidence>
<proteinExistence type="predicted"/>
<reference evidence="2 3" key="1">
    <citation type="submission" date="2020-04" db="EMBL/GenBank/DDBJ databases">
        <authorList>
            <person name="Hitch T.C.A."/>
            <person name="Wylensek D."/>
            <person name="Clavel T."/>
        </authorList>
    </citation>
    <scope>NUCLEOTIDE SEQUENCE [LARGE SCALE GENOMIC DNA]</scope>
    <source>
        <strain evidence="2 3">WCA-380-WT-3C</strain>
    </source>
</reference>
<dbReference type="InterPro" id="IPR013688">
    <property type="entry name" value="GBS_Bsp-like"/>
</dbReference>
<feature type="compositionally biased region" description="Polar residues" evidence="1">
    <location>
        <begin position="164"/>
        <end position="174"/>
    </location>
</feature>
<dbReference type="PANTHER" id="PTHR31157:SF1">
    <property type="entry name" value="SCP DOMAIN-CONTAINING PROTEIN"/>
    <property type="match status" value="1"/>
</dbReference>
<feature type="non-terminal residue" evidence="2">
    <location>
        <position position="1"/>
    </location>
</feature>
<dbReference type="PANTHER" id="PTHR31157">
    <property type="entry name" value="SCP DOMAIN-CONTAINING PROTEIN"/>
    <property type="match status" value="1"/>
</dbReference>
<protein>
    <recommendedName>
        <fullName evidence="4">SCP domain-containing protein</fullName>
    </recommendedName>
</protein>
<dbReference type="EMBL" id="JABAFV010000047">
    <property type="protein sequence ID" value="NME50909.1"/>
    <property type="molecule type" value="Genomic_DNA"/>
</dbReference>
<sequence length="379" mass="42949">KDIKWYKAQKQTDGSYVVHMNIANHKYNRGTYTTHVYMYGNNGKQHGMVVGNTVLPTLPDTLKAQIKNVNKEAGSYDVVIQAASQQGIARVEVPTWSTANQSDLVWYKAAKQSDGSYIVHMNIANHKYNRGNYTSHVYLWHPNGSNTAINIGQTDLTKPIQEQPKPTEQPGKSDNNQQGNTNTGTTTEPTKPIEQPGKTEEPQVRELDIEKIKSEVFRLTNLERTKRGLKSRIYDKKFDVVTDLRARELLISYSHTRPNGTTFDTAIREKYPDFIIDEHSYIQEILAGTQDQINFGEYKNETQIADDLVKSWMGSPSHKAAILSDDSDVKWVSVGISRKENDKNKGYYGYTYYGVQIFVNDRDESIASGGEYVHPELAE</sequence>
<evidence type="ECO:0000313" key="2">
    <source>
        <dbReference type="EMBL" id="NME50909.1"/>
    </source>
</evidence>
<evidence type="ECO:0008006" key="4">
    <source>
        <dbReference type="Google" id="ProtNLM"/>
    </source>
</evidence>
<dbReference type="RefSeq" id="WP_205942906.1">
    <property type="nucleotide sequence ID" value="NZ_JABAFV010000047.1"/>
</dbReference>
<feature type="compositionally biased region" description="Low complexity" evidence="1">
    <location>
        <begin position="175"/>
        <end position="187"/>
    </location>
</feature>
<dbReference type="InterPro" id="IPR035940">
    <property type="entry name" value="CAP_sf"/>
</dbReference>
<dbReference type="AlphaFoldDB" id="A0A7X9RMV9"/>
<comment type="caution">
    <text evidence="2">The sequence shown here is derived from an EMBL/GenBank/DDBJ whole genome shotgun (WGS) entry which is preliminary data.</text>
</comment>
<dbReference type="Pfam" id="PF08481">
    <property type="entry name" value="GBS_Bsp-like"/>
    <property type="match status" value="2"/>
</dbReference>
<dbReference type="Gene3D" id="2.60.40.3760">
    <property type="match status" value="2"/>
</dbReference>